<feature type="domain" description="6-phosphogluconate dehydrogenase NADP-binding" evidence="4">
    <location>
        <begin position="21"/>
        <end position="169"/>
    </location>
</feature>
<evidence type="ECO:0000313" key="5">
    <source>
        <dbReference type="EMBL" id="TWE16515.1"/>
    </source>
</evidence>
<dbReference type="AlphaFoldDB" id="A0A561ELM2"/>
<keyword evidence="2" id="KW-0560">Oxidoreductase</keyword>
<evidence type="ECO:0000256" key="1">
    <source>
        <dbReference type="ARBA" id="ARBA00009080"/>
    </source>
</evidence>
<dbReference type="InterPro" id="IPR013328">
    <property type="entry name" value="6PGD_dom2"/>
</dbReference>
<evidence type="ECO:0000313" key="6">
    <source>
        <dbReference type="Proteomes" id="UP000318416"/>
    </source>
</evidence>
<dbReference type="GO" id="GO:0016054">
    <property type="term" value="P:organic acid catabolic process"/>
    <property type="evidence" value="ECO:0007669"/>
    <property type="project" value="UniProtKB-ARBA"/>
</dbReference>
<dbReference type="SUPFAM" id="SSF48179">
    <property type="entry name" value="6-phosphogluconate dehydrogenase C-terminal domain-like"/>
    <property type="match status" value="1"/>
</dbReference>
<dbReference type="PANTHER" id="PTHR43580">
    <property type="entry name" value="OXIDOREDUCTASE GLYR1-RELATED"/>
    <property type="match status" value="1"/>
</dbReference>
<reference evidence="5 6" key="1">
    <citation type="submission" date="2019-06" db="EMBL/GenBank/DDBJ databases">
        <title>Sequencing the genomes of 1000 actinobacteria strains.</title>
        <authorList>
            <person name="Klenk H.-P."/>
        </authorList>
    </citation>
    <scope>NUCLEOTIDE SEQUENCE [LARGE SCALE GENOMIC DNA]</scope>
    <source>
        <strain evidence="5 6">DSM 41649</strain>
    </source>
</reference>
<dbReference type="InterPro" id="IPR006115">
    <property type="entry name" value="6PGDH_NADP-bd"/>
</dbReference>
<gene>
    <name evidence="5" type="ORF">FB465_1498</name>
</gene>
<dbReference type="Gene3D" id="3.40.50.720">
    <property type="entry name" value="NAD(P)-binding Rossmann-like Domain"/>
    <property type="match status" value="1"/>
</dbReference>
<feature type="active site" evidence="3">
    <location>
        <position position="181"/>
    </location>
</feature>
<dbReference type="OrthoDB" id="3185659at2"/>
<accession>A0A561ELM2</accession>
<dbReference type="InterPro" id="IPR008927">
    <property type="entry name" value="6-PGluconate_DH-like_C_sf"/>
</dbReference>
<dbReference type="GO" id="GO:0016491">
    <property type="term" value="F:oxidoreductase activity"/>
    <property type="evidence" value="ECO:0007669"/>
    <property type="project" value="UniProtKB-KW"/>
</dbReference>
<dbReference type="InterPro" id="IPR002204">
    <property type="entry name" value="3-OH-isobutyrate_DH-rel_CS"/>
</dbReference>
<dbReference type="InterPro" id="IPR015815">
    <property type="entry name" value="HIBADH-related"/>
</dbReference>
<protein>
    <submittedName>
        <fullName evidence="5">3-hydroxyisobutyrate dehydrogenase</fullName>
    </submittedName>
</protein>
<dbReference type="PROSITE" id="PS00895">
    <property type="entry name" value="3_HYDROXYISOBUT_DH"/>
    <property type="match status" value="1"/>
</dbReference>
<dbReference type="PANTHER" id="PTHR43580:SF2">
    <property type="entry name" value="CYTOKINE-LIKE NUCLEAR FACTOR N-PAC"/>
    <property type="match status" value="1"/>
</dbReference>
<evidence type="ECO:0000256" key="3">
    <source>
        <dbReference type="PIRSR" id="PIRSR000103-1"/>
    </source>
</evidence>
<dbReference type="Gene3D" id="1.10.1040.10">
    <property type="entry name" value="N-(1-d-carboxylethyl)-l-norvaline Dehydrogenase, domain 2"/>
    <property type="match status" value="1"/>
</dbReference>
<proteinExistence type="inferred from homology"/>
<dbReference type="InterPro" id="IPR036291">
    <property type="entry name" value="NAD(P)-bd_dom_sf"/>
</dbReference>
<name>A0A561ELM2_9ACTN</name>
<keyword evidence="6" id="KW-1185">Reference proteome</keyword>
<comment type="similarity">
    <text evidence="1">Belongs to the HIBADH-related family.</text>
</comment>
<dbReference type="PIRSF" id="PIRSF000103">
    <property type="entry name" value="HIBADH"/>
    <property type="match status" value="1"/>
</dbReference>
<organism evidence="5 6">
    <name type="scientific">Kitasatospora atroaurantiaca</name>
    <dbReference type="NCBI Taxonomy" id="285545"/>
    <lineage>
        <taxon>Bacteria</taxon>
        <taxon>Bacillati</taxon>
        <taxon>Actinomycetota</taxon>
        <taxon>Actinomycetes</taxon>
        <taxon>Kitasatosporales</taxon>
        <taxon>Streptomycetaceae</taxon>
        <taxon>Kitasatospora</taxon>
    </lineage>
</organism>
<dbReference type="EMBL" id="VIVR01000001">
    <property type="protein sequence ID" value="TWE16515.1"/>
    <property type="molecule type" value="Genomic_DNA"/>
</dbReference>
<dbReference type="Proteomes" id="UP000318416">
    <property type="component" value="Unassembled WGS sequence"/>
</dbReference>
<dbReference type="SUPFAM" id="SSF51735">
    <property type="entry name" value="NAD(P)-binding Rossmann-fold domains"/>
    <property type="match status" value="1"/>
</dbReference>
<dbReference type="GO" id="GO:0050661">
    <property type="term" value="F:NADP binding"/>
    <property type="evidence" value="ECO:0007669"/>
    <property type="project" value="InterPro"/>
</dbReference>
<evidence type="ECO:0000256" key="2">
    <source>
        <dbReference type="ARBA" id="ARBA00023002"/>
    </source>
</evidence>
<evidence type="ECO:0000259" key="4">
    <source>
        <dbReference type="Pfam" id="PF03446"/>
    </source>
</evidence>
<dbReference type="Pfam" id="PF03446">
    <property type="entry name" value="NAD_binding_2"/>
    <property type="match status" value="1"/>
</dbReference>
<sequence>MLDIRWWHVIAVPTVEAMEKKIAFLGLGGMGTPMARRLLAAGYPLTVWNRTASRAAQLAAAGAGVAATPAEAVREADVVITMLADPAAVREVVGAFASALRPGVTLIEASSIGPQGVREVAGMLPEGVALVDAPVMGSVDRAAGGELSLLVGGDVTEVRDVLEVFGTLTLCGATGTGAALKVVLINAVITGVTAIGEAMALADAFGLPEELVTGAMAHGPLAGVAGRAFGQGSHFPVWLAAKDVALAVSGADLPLSRAVHGRLTAFPSAASEDLGQIVKHIRAAQR</sequence>
<dbReference type="InterPro" id="IPR051265">
    <property type="entry name" value="HIBADH-related_NP60_sf"/>
</dbReference>
<comment type="caution">
    <text evidence="5">The sequence shown here is derived from an EMBL/GenBank/DDBJ whole genome shotgun (WGS) entry which is preliminary data.</text>
</comment>